<organism evidence="2 3">
    <name type="scientific">Carnegiea gigantea</name>
    <dbReference type="NCBI Taxonomy" id="171969"/>
    <lineage>
        <taxon>Eukaryota</taxon>
        <taxon>Viridiplantae</taxon>
        <taxon>Streptophyta</taxon>
        <taxon>Embryophyta</taxon>
        <taxon>Tracheophyta</taxon>
        <taxon>Spermatophyta</taxon>
        <taxon>Magnoliopsida</taxon>
        <taxon>eudicotyledons</taxon>
        <taxon>Gunneridae</taxon>
        <taxon>Pentapetalae</taxon>
        <taxon>Caryophyllales</taxon>
        <taxon>Cactineae</taxon>
        <taxon>Cactaceae</taxon>
        <taxon>Cactoideae</taxon>
        <taxon>Echinocereeae</taxon>
        <taxon>Carnegiea</taxon>
    </lineage>
</organism>
<name>A0A9Q1JSQ5_9CARY</name>
<dbReference type="InterPro" id="IPR044730">
    <property type="entry name" value="RNase_H-like_dom_plant"/>
</dbReference>
<evidence type="ECO:0000313" key="2">
    <source>
        <dbReference type="EMBL" id="KAJ8430466.1"/>
    </source>
</evidence>
<dbReference type="CDD" id="cd06222">
    <property type="entry name" value="RNase_H_like"/>
    <property type="match status" value="1"/>
</dbReference>
<reference evidence="2" key="1">
    <citation type="submission" date="2022-04" db="EMBL/GenBank/DDBJ databases">
        <title>Carnegiea gigantea Genome sequencing and assembly v2.</title>
        <authorList>
            <person name="Copetti D."/>
            <person name="Sanderson M.J."/>
            <person name="Burquez A."/>
            <person name="Wojciechowski M.F."/>
        </authorList>
    </citation>
    <scope>NUCLEOTIDE SEQUENCE</scope>
    <source>
        <strain evidence="2">SGP5-SGP5p</strain>
        <tissue evidence="2">Aerial part</tissue>
    </source>
</reference>
<dbReference type="Proteomes" id="UP001153076">
    <property type="component" value="Unassembled WGS sequence"/>
</dbReference>
<dbReference type="InterPro" id="IPR052929">
    <property type="entry name" value="RNase_H-like_EbsB-rel"/>
</dbReference>
<dbReference type="OrthoDB" id="1906820at2759"/>
<proteinExistence type="predicted"/>
<dbReference type="GO" id="GO:0003676">
    <property type="term" value="F:nucleic acid binding"/>
    <property type="evidence" value="ECO:0007669"/>
    <property type="project" value="InterPro"/>
</dbReference>
<keyword evidence="3" id="KW-1185">Reference proteome</keyword>
<dbReference type="PANTHER" id="PTHR47074">
    <property type="entry name" value="BNAC02G40300D PROTEIN"/>
    <property type="match status" value="1"/>
</dbReference>
<feature type="domain" description="RNase H type-1" evidence="1">
    <location>
        <begin position="71"/>
        <end position="131"/>
    </location>
</feature>
<dbReference type="AlphaFoldDB" id="A0A9Q1JSQ5"/>
<dbReference type="InterPro" id="IPR002156">
    <property type="entry name" value="RNaseH_domain"/>
</dbReference>
<dbReference type="EMBL" id="JAKOGI010000793">
    <property type="protein sequence ID" value="KAJ8430466.1"/>
    <property type="molecule type" value="Genomic_DNA"/>
</dbReference>
<evidence type="ECO:0000259" key="1">
    <source>
        <dbReference type="Pfam" id="PF13456"/>
    </source>
</evidence>
<accession>A0A9Q1JSQ5</accession>
<dbReference type="GO" id="GO:0004523">
    <property type="term" value="F:RNA-DNA hybrid ribonuclease activity"/>
    <property type="evidence" value="ECO:0007669"/>
    <property type="project" value="InterPro"/>
</dbReference>
<dbReference type="PANTHER" id="PTHR47074:SF21">
    <property type="entry name" value="RNASE H TYPE-1 DOMAIN-CONTAINING PROTEIN"/>
    <property type="match status" value="1"/>
</dbReference>
<protein>
    <recommendedName>
        <fullName evidence="1">RNase H type-1 domain-containing protein</fullName>
    </recommendedName>
</protein>
<dbReference type="Pfam" id="PF13456">
    <property type="entry name" value="RVT_3"/>
    <property type="match status" value="1"/>
</dbReference>
<sequence length="191" mass="21534">MWECRNSRNRFIFGKKEGNRAGLCARAVVFVHHFRRIREDDTPAPTTSATTHWMPSSLGLFKLNFDVGKDGRGWGFVVRDNTGEVMVAGVTQDEGFLSPEVEESRACLFTLKTATAHGFKRLVVKGDSLALTIFDFVSWNFVKRGCNSIAHAIAHLHPINFCERTWKDGMPDIVYDLAAKDMCTYLDNQSI</sequence>
<gene>
    <name evidence="2" type="ORF">Cgig2_003048</name>
</gene>
<comment type="caution">
    <text evidence="2">The sequence shown here is derived from an EMBL/GenBank/DDBJ whole genome shotgun (WGS) entry which is preliminary data.</text>
</comment>
<evidence type="ECO:0000313" key="3">
    <source>
        <dbReference type="Proteomes" id="UP001153076"/>
    </source>
</evidence>